<keyword evidence="1" id="KW-1133">Transmembrane helix</keyword>
<feature type="transmembrane region" description="Helical" evidence="1">
    <location>
        <begin position="94"/>
        <end position="115"/>
    </location>
</feature>
<keyword evidence="1" id="KW-0472">Membrane</keyword>
<dbReference type="Proteomes" id="UP001470230">
    <property type="component" value="Unassembled WGS sequence"/>
</dbReference>
<sequence>MGRFDIEFFLQSGGNCDCDSFYTSIVLFHLFNERKRFNMLKLLRSISESIPSVILNECWHIFSAISSNVDIYSLQMTCTFYIIRMLNEETDGGAFGNFVGLFIDFSLTFCFRYFLVKRSKRRTPSE</sequence>
<evidence type="ECO:0000313" key="3">
    <source>
        <dbReference type="Proteomes" id="UP001470230"/>
    </source>
</evidence>
<proteinExistence type="predicted"/>
<evidence type="ECO:0000256" key="1">
    <source>
        <dbReference type="SAM" id="Phobius"/>
    </source>
</evidence>
<keyword evidence="1" id="KW-0812">Transmembrane</keyword>
<protein>
    <submittedName>
        <fullName evidence="2">Uncharacterized protein</fullName>
    </submittedName>
</protein>
<comment type="caution">
    <text evidence="2">The sequence shown here is derived from an EMBL/GenBank/DDBJ whole genome shotgun (WGS) entry which is preliminary data.</text>
</comment>
<accession>A0ABR2IBP0</accession>
<evidence type="ECO:0000313" key="2">
    <source>
        <dbReference type="EMBL" id="KAK8860462.1"/>
    </source>
</evidence>
<reference evidence="2 3" key="1">
    <citation type="submission" date="2024-04" db="EMBL/GenBank/DDBJ databases">
        <title>Tritrichomonas musculus Genome.</title>
        <authorList>
            <person name="Alves-Ferreira E."/>
            <person name="Grigg M."/>
            <person name="Lorenzi H."/>
            <person name="Galac M."/>
        </authorList>
    </citation>
    <scope>NUCLEOTIDE SEQUENCE [LARGE SCALE GENOMIC DNA]</scope>
    <source>
        <strain evidence="2 3">EAF2021</strain>
    </source>
</reference>
<name>A0ABR2IBP0_9EUKA</name>
<keyword evidence="3" id="KW-1185">Reference proteome</keyword>
<organism evidence="2 3">
    <name type="scientific">Tritrichomonas musculus</name>
    <dbReference type="NCBI Taxonomy" id="1915356"/>
    <lineage>
        <taxon>Eukaryota</taxon>
        <taxon>Metamonada</taxon>
        <taxon>Parabasalia</taxon>
        <taxon>Tritrichomonadida</taxon>
        <taxon>Tritrichomonadidae</taxon>
        <taxon>Tritrichomonas</taxon>
    </lineage>
</organism>
<gene>
    <name evidence="2" type="ORF">M9Y10_012127</name>
</gene>
<dbReference type="EMBL" id="JAPFFF010000018">
    <property type="protein sequence ID" value="KAK8860462.1"/>
    <property type="molecule type" value="Genomic_DNA"/>
</dbReference>